<organism evidence="2 3">
    <name type="scientific">Acrodontium crateriforme</name>
    <dbReference type="NCBI Taxonomy" id="150365"/>
    <lineage>
        <taxon>Eukaryota</taxon>
        <taxon>Fungi</taxon>
        <taxon>Dikarya</taxon>
        <taxon>Ascomycota</taxon>
        <taxon>Pezizomycotina</taxon>
        <taxon>Dothideomycetes</taxon>
        <taxon>Dothideomycetidae</taxon>
        <taxon>Mycosphaerellales</taxon>
        <taxon>Teratosphaeriaceae</taxon>
        <taxon>Acrodontium</taxon>
    </lineage>
</organism>
<feature type="region of interest" description="Disordered" evidence="1">
    <location>
        <begin position="320"/>
        <end position="364"/>
    </location>
</feature>
<feature type="compositionally biased region" description="Polar residues" evidence="1">
    <location>
        <begin position="82"/>
        <end position="108"/>
    </location>
</feature>
<feature type="compositionally biased region" description="Polar residues" evidence="1">
    <location>
        <begin position="322"/>
        <end position="350"/>
    </location>
</feature>
<dbReference type="EMBL" id="CP138582">
    <property type="protein sequence ID" value="WPG99590.1"/>
    <property type="molecule type" value="Genomic_DNA"/>
</dbReference>
<name>A0AAQ3M478_9PEZI</name>
<proteinExistence type="predicted"/>
<evidence type="ECO:0008006" key="4">
    <source>
        <dbReference type="Google" id="ProtNLM"/>
    </source>
</evidence>
<dbReference type="Gene3D" id="6.10.280.230">
    <property type="match status" value="1"/>
</dbReference>
<sequence>MSDALCGPSNALQQFKQQTSHDRTLQQDRLATRNAPSQGFRSADPRAGLLDPEFEAFQAGLPPSELPQYQQFQHQQPVFAAPSQQPAWASDFQRMQISPQPLAQHHNVQQMHAGPATADWAQGFREQMAHSAPRAQQSASSPQAFQQRARFGMPGFQSHFAQPGYAPEVQQSKGKEPAVEAFDEAAFERAFDQAREDLMEEADQVAKGVSTMDQFDVQMHSNHDMQDPGLPRQTAINEILQEPAMDMEQEVNQDVLHGETEQHQETQNNDDDALAATAQELLNKIEHNQTDKFKNSQFLGLMRKLRDREMKVEGDKMVETATAGSSSNTGQALNSISHSPMSRFNNSEQRPSPLGVPGVGTQQAMREGIPAHEQDLDTGRHIDGRDGQEVVDLLNERERVLYADELHTEDSDSEFMTTSPYYQR</sequence>
<dbReference type="AlphaFoldDB" id="A0AAQ3M478"/>
<evidence type="ECO:0000313" key="2">
    <source>
        <dbReference type="EMBL" id="WPG99590.1"/>
    </source>
</evidence>
<keyword evidence="3" id="KW-1185">Reference proteome</keyword>
<dbReference type="Proteomes" id="UP001303373">
    <property type="component" value="Chromosome 3"/>
</dbReference>
<gene>
    <name evidence="2" type="ORF">R9X50_00240800</name>
</gene>
<feature type="region of interest" description="Disordered" evidence="1">
    <location>
        <begin position="256"/>
        <end position="275"/>
    </location>
</feature>
<reference evidence="2 3" key="1">
    <citation type="submission" date="2023-11" db="EMBL/GenBank/DDBJ databases">
        <title>An acidophilic fungus is an integral part of prey digestion in a carnivorous sundew plant.</title>
        <authorList>
            <person name="Tsai I.J."/>
        </authorList>
    </citation>
    <scope>NUCLEOTIDE SEQUENCE [LARGE SCALE GENOMIC DNA]</scope>
    <source>
        <strain evidence="2">169a</strain>
    </source>
</reference>
<feature type="region of interest" description="Disordered" evidence="1">
    <location>
        <begin position="77"/>
        <end position="108"/>
    </location>
</feature>
<evidence type="ECO:0000256" key="1">
    <source>
        <dbReference type="SAM" id="MobiDB-lite"/>
    </source>
</evidence>
<accession>A0AAQ3M478</accession>
<feature type="region of interest" description="Disordered" evidence="1">
    <location>
        <begin position="1"/>
        <end position="49"/>
    </location>
</feature>
<protein>
    <recommendedName>
        <fullName evidence="4">Peroxin 20</fullName>
    </recommendedName>
</protein>
<evidence type="ECO:0000313" key="3">
    <source>
        <dbReference type="Proteomes" id="UP001303373"/>
    </source>
</evidence>